<dbReference type="Proteomes" id="UP000049472">
    <property type="component" value="Unassembled WGS sequence"/>
</dbReference>
<dbReference type="Proteomes" id="UP000260970">
    <property type="component" value="Unassembled WGS sequence"/>
</dbReference>
<dbReference type="EMBL" id="CVRQ01000006">
    <property type="protein sequence ID" value="CRL32540.1"/>
    <property type="molecule type" value="Genomic_DNA"/>
</dbReference>
<proteinExistence type="inferred from homology"/>
<evidence type="ECO:0000313" key="5">
    <source>
        <dbReference type="EMBL" id="CRL32540.1"/>
    </source>
</evidence>
<dbReference type="GO" id="GO:0005737">
    <property type="term" value="C:cytoplasm"/>
    <property type="evidence" value="ECO:0007669"/>
    <property type="project" value="TreeGrafter"/>
</dbReference>
<dbReference type="SUPFAM" id="SSF55729">
    <property type="entry name" value="Acyl-CoA N-acyltransferases (Nat)"/>
    <property type="match status" value="1"/>
</dbReference>
<dbReference type="InterPro" id="IPR000182">
    <property type="entry name" value="GNAT_dom"/>
</dbReference>
<reference evidence="7" key="1">
    <citation type="submission" date="2015-05" db="EMBL/GenBank/DDBJ databases">
        <authorList>
            <consortium name="Pathogen Informatics"/>
        </authorList>
    </citation>
    <scope>NUCLEOTIDE SEQUENCE [LARGE SCALE GENOMIC DNA]</scope>
    <source>
        <strain evidence="7">T1-815</strain>
    </source>
</reference>
<dbReference type="RefSeq" id="WP_012741225.1">
    <property type="nucleotide sequence ID" value="NZ_AP031452.1"/>
</dbReference>
<organism evidence="5 7">
    <name type="scientific">Agathobacter rectalis</name>
    <dbReference type="NCBI Taxonomy" id="39491"/>
    <lineage>
        <taxon>Bacteria</taxon>
        <taxon>Bacillati</taxon>
        <taxon>Bacillota</taxon>
        <taxon>Clostridia</taxon>
        <taxon>Lachnospirales</taxon>
        <taxon>Lachnospiraceae</taxon>
        <taxon>Agathobacter</taxon>
    </lineage>
</organism>
<dbReference type="AlphaFoldDB" id="A0A0M6WBX2"/>
<evidence type="ECO:0000256" key="1">
    <source>
        <dbReference type="ARBA" id="ARBA00022679"/>
    </source>
</evidence>
<keyword evidence="7" id="KW-1185">Reference proteome</keyword>
<feature type="domain" description="N-acetyltransferase" evidence="4">
    <location>
        <begin position="10"/>
        <end position="172"/>
    </location>
</feature>
<name>A0A0M6WBX2_9FIRM</name>
<dbReference type="OMA" id="EQFSMIR"/>
<keyword evidence="1 5" id="KW-0808">Transferase</keyword>
<sequence length="181" mass="21252">MFFQYETPRLLLKVLRADCAPQVLDFYNRDKELFEMYEIDRVPDFYTVKHLQKVLRYEYNMAVKSQLFRFYVFQKENPCRIIGTVCIHNIAPAFYGSCEIGYKFSSEFHHMGYATEAVGFCTKLAFNELRMHKVTAVVHPGNVPSMKLLNGLGFVQEGLLHDYLILHGKWCNHYIYGLVNK</sequence>
<gene>
    <name evidence="6" type="ORF">DXB72_03945</name>
    <name evidence="5" type="ORF">T1815_03821</name>
</gene>
<dbReference type="PANTHER" id="PTHR43792:SF8">
    <property type="entry name" value="[RIBOSOMAL PROTEIN US5]-ALANINE N-ACETYLTRANSFERASE"/>
    <property type="match status" value="1"/>
</dbReference>
<reference evidence="5" key="2">
    <citation type="submission" date="2015-05" db="EMBL/GenBank/DDBJ databases">
        <authorList>
            <person name="Wang D.B."/>
            <person name="Wang M."/>
        </authorList>
    </citation>
    <scope>NUCLEOTIDE SEQUENCE [LARGE SCALE GENOMIC DNA]</scope>
    <source>
        <strain evidence="5">T1-815</strain>
    </source>
</reference>
<dbReference type="Gene3D" id="3.40.630.30">
    <property type="match status" value="1"/>
</dbReference>
<comment type="similarity">
    <text evidence="3">Belongs to the acetyltransferase family. RimJ subfamily.</text>
</comment>
<dbReference type="GO" id="GO:0008999">
    <property type="term" value="F:protein-N-terminal-alanine acetyltransferase activity"/>
    <property type="evidence" value="ECO:0007669"/>
    <property type="project" value="TreeGrafter"/>
</dbReference>
<protein>
    <submittedName>
        <fullName evidence="6">N-acetyltransferase</fullName>
    </submittedName>
    <submittedName>
        <fullName evidence="5">Ribosomal-protein-alanine acetyltransferase, putative</fullName>
    </submittedName>
</protein>
<evidence type="ECO:0000313" key="8">
    <source>
        <dbReference type="Proteomes" id="UP000260970"/>
    </source>
</evidence>
<dbReference type="GeneID" id="86987220"/>
<dbReference type="PROSITE" id="PS51186">
    <property type="entry name" value="GNAT"/>
    <property type="match status" value="1"/>
</dbReference>
<keyword evidence="2" id="KW-0012">Acyltransferase</keyword>
<dbReference type="InterPro" id="IPR016181">
    <property type="entry name" value="Acyl_CoA_acyltransferase"/>
</dbReference>
<accession>A0A0M6WBX2</accession>
<dbReference type="PANTHER" id="PTHR43792">
    <property type="entry name" value="GNAT FAMILY, PUTATIVE (AFU_ORTHOLOGUE AFUA_3G00765)-RELATED-RELATED"/>
    <property type="match status" value="1"/>
</dbReference>
<evidence type="ECO:0000256" key="3">
    <source>
        <dbReference type="ARBA" id="ARBA00038502"/>
    </source>
</evidence>
<evidence type="ECO:0000313" key="6">
    <source>
        <dbReference type="EMBL" id="RGN24923.1"/>
    </source>
</evidence>
<dbReference type="InterPro" id="IPR051531">
    <property type="entry name" value="N-acetyltransferase"/>
</dbReference>
<evidence type="ECO:0000256" key="2">
    <source>
        <dbReference type="ARBA" id="ARBA00023315"/>
    </source>
</evidence>
<reference evidence="6 8" key="3">
    <citation type="submission" date="2018-08" db="EMBL/GenBank/DDBJ databases">
        <title>A genome reference for cultivated species of the human gut microbiota.</title>
        <authorList>
            <person name="Zou Y."/>
            <person name="Xue W."/>
            <person name="Luo G."/>
        </authorList>
    </citation>
    <scope>NUCLEOTIDE SEQUENCE [LARGE SCALE GENOMIC DNA]</scope>
    <source>
        <strain evidence="6 8">OM05-6AA</strain>
    </source>
</reference>
<dbReference type="Pfam" id="PF13302">
    <property type="entry name" value="Acetyltransf_3"/>
    <property type="match status" value="1"/>
</dbReference>
<evidence type="ECO:0000313" key="7">
    <source>
        <dbReference type="Proteomes" id="UP000049472"/>
    </source>
</evidence>
<dbReference type="EMBL" id="QSUG01000003">
    <property type="protein sequence ID" value="RGN24923.1"/>
    <property type="molecule type" value="Genomic_DNA"/>
</dbReference>
<evidence type="ECO:0000259" key="4">
    <source>
        <dbReference type="PROSITE" id="PS51186"/>
    </source>
</evidence>